<comment type="caution">
    <text evidence="2">The sequence shown here is derived from an EMBL/GenBank/DDBJ whole genome shotgun (WGS) entry which is preliminary data.</text>
</comment>
<name>A0AAD7HJQ7_9AGAR</name>
<feature type="compositionally biased region" description="Polar residues" evidence="1">
    <location>
        <begin position="237"/>
        <end position="247"/>
    </location>
</feature>
<evidence type="ECO:0000256" key="1">
    <source>
        <dbReference type="SAM" id="MobiDB-lite"/>
    </source>
</evidence>
<dbReference type="AlphaFoldDB" id="A0AAD7HJQ7"/>
<reference evidence="2" key="1">
    <citation type="submission" date="2023-03" db="EMBL/GenBank/DDBJ databases">
        <title>Massive genome expansion in bonnet fungi (Mycena s.s.) driven by repeated elements and novel gene families across ecological guilds.</title>
        <authorList>
            <consortium name="Lawrence Berkeley National Laboratory"/>
            <person name="Harder C.B."/>
            <person name="Miyauchi S."/>
            <person name="Viragh M."/>
            <person name="Kuo A."/>
            <person name="Thoen E."/>
            <person name="Andreopoulos B."/>
            <person name="Lu D."/>
            <person name="Skrede I."/>
            <person name="Drula E."/>
            <person name="Henrissat B."/>
            <person name="Morin E."/>
            <person name="Kohler A."/>
            <person name="Barry K."/>
            <person name="LaButti K."/>
            <person name="Morin E."/>
            <person name="Salamov A."/>
            <person name="Lipzen A."/>
            <person name="Mereny Z."/>
            <person name="Hegedus B."/>
            <person name="Baldrian P."/>
            <person name="Stursova M."/>
            <person name="Weitz H."/>
            <person name="Taylor A."/>
            <person name="Grigoriev I.V."/>
            <person name="Nagy L.G."/>
            <person name="Martin F."/>
            <person name="Kauserud H."/>
        </authorList>
    </citation>
    <scope>NUCLEOTIDE SEQUENCE</scope>
    <source>
        <strain evidence="2">CBHHK188m</strain>
    </source>
</reference>
<feature type="compositionally biased region" description="Polar residues" evidence="1">
    <location>
        <begin position="106"/>
        <end position="133"/>
    </location>
</feature>
<protein>
    <submittedName>
        <fullName evidence="2">Uncharacterized protein</fullName>
    </submittedName>
</protein>
<evidence type="ECO:0000313" key="2">
    <source>
        <dbReference type="EMBL" id="KAJ7722138.1"/>
    </source>
</evidence>
<dbReference type="Proteomes" id="UP001215280">
    <property type="component" value="Unassembled WGS sequence"/>
</dbReference>
<feature type="compositionally biased region" description="Polar residues" evidence="1">
    <location>
        <begin position="163"/>
        <end position="202"/>
    </location>
</feature>
<dbReference type="EMBL" id="JARJLG010000261">
    <property type="protein sequence ID" value="KAJ7722138.1"/>
    <property type="molecule type" value="Genomic_DNA"/>
</dbReference>
<feature type="region of interest" description="Disordered" evidence="1">
    <location>
        <begin position="1"/>
        <end position="287"/>
    </location>
</feature>
<evidence type="ECO:0000313" key="3">
    <source>
        <dbReference type="Proteomes" id="UP001215280"/>
    </source>
</evidence>
<sequence>MGGSRRNQQKKNQNKNRSCSTQAQSSTVIDSVNRQNRCSQNNTAAGEPPPEAVAGTSRPTSGMPAPQGSDILYSNSTLSGTPSGMSLLVNMVPSNEDRYSIPQRRPASSSGHCQGSASISADNSTPIISNGHQVTIEEVIEEENVRSSPPRRRASSLPAIPESTDSSCGNKKTRRSQGSLEPTENNIHQSNNPSAAWNTPQVIGNGPREAKEDGEGQAPRTEASAQSLATLERLSAPASSPTSSNHPNIWDDDMRRAVNDAVQRERTITEDTEQYQSRVDTLCRLQR</sequence>
<feature type="compositionally biased region" description="Polar residues" evidence="1">
    <location>
        <begin position="72"/>
        <end position="84"/>
    </location>
</feature>
<organism evidence="2 3">
    <name type="scientific">Mycena maculata</name>
    <dbReference type="NCBI Taxonomy" id="230809"/>
    <lineage>
        <taxon>Eukaryota</taxon>
        <taxon>Fungi</taxon>
        <taxon>Dikarya</taxon>
        <taxon>Basidiomycota</taxon>
        <taxon>Agaricomycotina</taxon>
        <taxon>Agaricomycetes</taxon>
        <taxon>Agaricomycetidae</taxon>
        <taxon>Agaricales</taxon>
        <taxon>Marasmiineae</taxon>
        <taxon>Mycenaceae</taxon>
        <taxon>Mycena</taxon>
    </lineage>
</organism>
<feature type="compositionally biased region" description="Polar residues" evidence="1">
    <location>
        <begin position="18"/>
        <end position="43"/>
    </location>
</feature>
<accession>A0AAD7HJQ7</accession>
<feature type="compositionally biased region" description="Basic and acidic residues" evidence="1">
    <location>
        <begin position="252"/>
        <end position="269"/>
    </location>
</feature>
<gene>
    <name evidence="2" type="ORF">DFH07DRAFT_783930</name>
</gene>
<keyword evidence="3" id="KW-1185">Reference proteome</keyword>
<proteinExistence type="predicted"/>